<name>A0AA39MXH5_9AGAR</name>
<accession>A0AA39MXH5</accession>
<proteinExistence type="predicted"/>
<dbReference type="InterPro" id="IPR032675">
    <property type="entry name" value="LRR_dom_sf"/>
</dbReference>
<protein>
    <recommendedName>
        <fullName evidence="3">F-box domain-containing protein</fullName>
    </recommendedName>
</protein>
<evidence type="ECO:0000313" key="2">
    <source>
        <dbReference type="Proteomes" id="UP001175226"/>
    </source>
</evidence>
<dbReference type="CDD" id="cd09917">
    <property type="entry name" value="F-box_SF"/>
    <property type="match status" value="1"/>
</dbReference>
<organism evidence="1 2">
    <name type="scientific">Armillaria borealis</name>
    <dbReference type="NCBI Taxonomy" id="47425"/>
    <lineage>
        <taxon>Eukaryota</taxon>
        <taxon>Fungi</taxon>
        <taxon>Dikarya</taxon>
        <taxon>Basidiomycota</taxon>
        <taxon>Agaricomycotina</taxon>
        <taxon>Agaricomycetes</taxon>
        <taxon>Agaricomycetidae</taxon>
        <taxon>Agaricales</taxon>
        <taxon>Marasmiineae</taxon>
        <taxon>Physalacriaceae</taxon>
        <taxon>Armillaria</taxon>
    </lineage>
</organism>
<sequence>MLSTYSTSLMVELPPELWLYIAEFIPDCELRNLLDVSRVFYEVALNVRYNEITIEGVDSRTITLLKRLRDPEVASRVLRLSIVSRTTRTQLIDDVQTFRFANLVRRKNLSVESATQCLIDVLPRFTNLNGFSVDFLGYPSSYKLIPFLNAAWSTFGKQIRTLSLSGHLDAFHIIVGSSTPLESLESLNIQLTASIYPRTDAGESIESVMALRNFINGTSPRLKTFGLWSWAATDVSRLFVDLDHFPLLHRFHIRTAFNKGFLTDPSGLSRFVQGHASTLNDLQLWLRPTGSAVDPSLEEPLSKWLLATVDPIPEFPVLKDLQFYPTHHHNGFDAFLLTIQRSANTLTNLISRDHYLSPQETIELIDALACNGPNGTLRTLRLNIVVLTGDVIDAMAKKLPGLVSLKLYIGDNQQSFDDVLKDRSFPSWKLYDLGIWCGGSVFDGESMRLLARSIPSVRSFWENGHMKIDDYP</sequence>
<dbReference type="AlphaFoldDB" id="A0AA39MXH5"/>
<gene>
    <name evidence="1" type="ORF">EV421DRAFT_1324720</name>
</gene>
<dbReference type="Gene3D" id="3.80.10.10">
    <property type="entry name" value="Ribonuclease Inhibitor"/>
    <property type="match status" value="1"/>
</dbReference>
<comment type="caution">
    <text evidence="1">The sequence shown here is derived from an EMBL/GenBank/DDBJ whole genome shotgun (WGS) entry which is preliminary data.</text>
</comment>
<reference evidence="1" key="1">
    <citation type="submission" date="2023-06" db="EMBL/GenBank/DDBJ databases">
        <authorList>
            <consortium name="Lawrence Berkeley National Laboratory"/>
            <person name="Ahrendt S."/>
            <person name="Sahu N."/>
            <person name="Indic B."/>
            <person name="Wong-Bajracharya J."/>
            <person name="Merenyi Z."/>
            <person name="Ke H.-M."/>
            <person name="Monk M."/>
            <person name="Kocsube S."/>
            <person name="Drula E."/>
            <person name="Lipzen A."/>
            <person name="Balint B."/>
            <person name="Henrissat B."/>
            <person name="Andreopoulos B."/>
            <person name="Martin F.M."/>
            <person name="Harder C.B."/>
            <person name="Rigling D."/>
            <person name="Ford K.L."/>
            <person name="Foster G.D."/>
            <person name="Pangilinan J."/>
            <person name="Papanicolaou A."/>
            <person name="Barry K."/>
            <person name="LaButti K."/>
            <person name="Viragh M."/>
            <person name="Koriabine M."/>
            <person name="Yan M."/>
            <person name="Riley R."/>
            <person name="Champramary S."/>
            <person name="Plett K.L."/>
            <person name="Tsai I.J."/>
            <person name="Slot J."/>
            <person name="Sipos G."/>
            <person name="Plett J."/>
            <person name="Nagy L.G."/>
            <person name="Grigoriev I.V."/>
        </authorList>
    </citation>
    <scope>NUCLEOTIDE SEQUENCE</scope>
    <source>
        <strain evidence="1">FPL87.14</strain>
    </source>
</reference>
<dbReference type="Proteomes" id="UP001175226">
    <property type="component" value="Unassembled WGS sequence"/>
</dbReference>
<dbReference type="EMBL" id="JAUEPT010000007">
    <property type="protein sequence ID" value="KAK0450272.1"/>
    <property type="molecule type" value="Genomic_DNA"/>
</dbReference>
<keyword evidence="2" id="KW-1185">Reference proteome</keyword>
<evidence type="ECO:0000313" key="1">
    <source>
        <dbReference type="EMBL" id="KAK0450272.1"/>
    </source>
</evidence>
<evidence type="ECO:0008006" key="3">
    <source>
        <dbReference type="Google" id="ProtNLM"/>
    </source>
</evidence>